<evidence type="ECO:0000256" key="3">
    <source>
        <dbReference type="ARBA" id="ARBA00022729"/>
    </source>
</evidence>
<keyword evidence="3 6" id="KW-0732">Signal</keyword>
<dbReference type="InterPro" id="IPR008758">
    <property type="entry name" value="Peptidase_S28"/>
</dbReference>
<organism evidence="7 8">
    <name type="scientific">Mycena citricolor</name>
    <dbReference type="NCBI Taxonomy" id="2018698"/>
    <lineage>
        <taxon>Eukaryota</taxon>
        <taxon>Fungi</taxon>
        <taxon>Dikarya</taxon>
        <taxon>Basidiomycota</taxon>
        <taxon>Agaricomycotina</taxon>
        <taxon>Agaricomycetes</taxon>
        <taxon>Agaricomycetidae</taxon>
        <taxon>Agaricales</taxon>
        <taxon>Marasmiineae</taxon>
        <taxon>Mycenaceae</taxon>
        <taxon>Mycena</taxon>
    </lineage>
</organism>
<gene>
    <name evidence="7" type="ORF">MYCIT1_LOCUS12109</name>
</gene>
<keyword evidence="4" id="KW-0378">Hydrolase</keyword>
<keyword evidence="5" id="KW-0325">Glycoprotein</keyword>
<dbReference type="PANTHER" id="PTHR11010">
    <property type="entry name" value="PROTEASE S28 PRO-X CARBOXYPEPTIDASE-RELATED"/>
    <property type="match status" value="1"/>
</dbReference>
<dbReference type="EMBL" id="CAVNYO010000138">
    <property type="protein sequence ID" value="CAK5268824.1"/>
    <property type="molecule type" value="Genomic_DNA"/>
</dbReference>
<evidence type="ECO:0000256" key="4">
    <source>
        <dbReference type="ARBA" id="ARBA00022801"/>
    </source>
</evidence>
<name>A0AAD2JYF2_9AGAR</name>
<feature type="signal peptide" evidence="6">
    <location>
        <begin position="1"/>
        <end position="20"/>
    </location>
</feature>
<dbReference type="GO" id="GO:0006508">
    <property type="term" value="P:proteolysis"/>
    <property type="evidence" value="ECO:0007669"/>
    <property type="project" value="UniProtKB-KW"/>
</dbReference>
<dbReference type="InterPro" id="IPR029058">
    <property type="entry name" value="AB_hydrolase_fold"/>
</dbReference>
<evidence type="ECO:0000313" key="7">
    <source>
        <dbReference type="EMBL" id="CAK5268824.1"/>
    </source>
</evidence>
<comment type="similarity">
    <text evidence="1">Belongs to the peptidase S28 family.</text>
</comment>
<dbReference type="AlphaFoldDB" id="A0AAD2JYF2"/>
<evidence type="ECO:0000256" key="6">
    <source>
        <dbReference type="SAM" id="SignalP"/>
    </source>
</evidence>
<comment type="caution">
    <text evidence="7">The sequence shown here is derived from an EMBL/GenBank/DDBJ whole genome shotgun (WGS) entry which is preliminary data.</text>
</comment>
<reference evidence="7" key="1">
    <citation type="submission" date="2023-11" db="EMBL/GenBank/DDBJ databases">
        <authorList>
            <person name="De Vega J J."/>
            <person name="De Vega J J."/>
        </authorList>
    </citation>
    <scope>NUCLEOTIDE SEQUENCE</scope>
</reference>
<protein>
    <submittedName>
        <fullName evidence="7">Uncharacterized protein</fullName>
    </submittedName>
</protein>
<sequence>MRSSGWVATTLVSFASLVIAIPRIPAMPKQPAIEWQPEAGGLHAQAGLVEYFFDQLLDHTDPSCGTFKQRFWFSEDYYKPGGPIILFNAGEEDASGFTGYLQNRTITGAIAYATGGATIVMEHRYWGKSNPFANYTTANMKYLTVYNAVQDYAYFAQNVELPWAAGAKVTPPPTTAWILNGGSYPGSLTAYAKQTFPDLFYAAYATSAPVQICTILRCFAVQCSVARSFGYFIPVAAGAPQNCSTDMMRVITHWDEVMSQGTAAEKSDMMALFGLGNVTHEADASSALIEAPWSWQALGPAVGAHQQFFDFCDMLETNNSVIAGPDGFGVEYATSKWAEWQVAFSKKCAACVVPTSIMTTGKISHGHSLVFSISSSWGTYDGNSSTYTDTQIGFWQDGNPTGPSIVSKQVTAAYWEIQCPLYFPPENGVSVPAEAPVDEINDAYGGWDMTEDHLLFVNGEFDPWRSGTVSSLLPDAPVRQSTDTQPILLIKNGGHCWDMITGTAMANPDTRVVFNQVVATMVNWMDEWHAARA</sequence>
<evidence type="ECO:0000313" key="8">
    <source>
        <dbReference type="Proteomes" id="UP001295794"/>
    </source>
</evidence>
<dbReference type="Pfam" id="PF05577">
    <property type="entry name" value="Peptidase_S28"/>
    <property type="match status" value="2"/>
</dbReference>
<evidence type="ECO:0000256" key="2">
    <source>
        <dbReference type="ARBA" id="ARBA00022670"/>
    </source>
</evidence>
<dbReference type="GO" id="GO:0070008">
    <property type="term" value="F:serine-type exopeptidase activity"/>
    <property type="evidence" value="ECO:0007669"/>
    <property type="project" value="InterPro"/>
</dbReference>
<accession>A0AAD2JYF2</accession>
<dbReference type="PANTHER" id="PTHR11010:SF23">
    <property type="entry name" value="SERINE PEPTIDASE"/>
    <property type="match status" value="1"/>
</dbReference>
<dbReference type="Proteomes" id="UP001295794">
    <property type="component" value="Unassembled WGS sequence"/>
</dbReference>
<keyword evidence="2" id="KW-0645">Protease</keyword>
<evidence type="ECO:0000256" key="1">
    <source>
        <dbReference type="ARBA" id="ARBA00011079"/>
    </source>
</evidence>
<dbReference type="GO" id="GO:0008239">
    <property type="term" value="F:dipeptidyl-peptidase activity"/>
    <property type="evidence" value="ECO:0007669"/>
    <property type="project" value="TreeGrafter"/>
</dbReference>
<dbReference type="Gene3D" id="3.40.50.1820">
    <property type="entry name" value="alpha/beta hydrolase"/>
    <property type="match status" value="2"/>
</dbReference>
<dbReference type="SUPFAM" id="SSF53474">
    <property type="entry name" value="alpha/beta-Hydrolases"/>
    <property type="match status" value="1"/>
</dbReference>
<proteinExistence type="inferred from homology"/>
<feature type="chain" id="PRO_5041912953" evidence="6">
    <location>
        <begin position="21"/>
        <end position="533"/>
    </location>
</feature>
<evidence type="ECO:0000256" key="5">
    <source>
        <dbReference type="ARBA" id="ARBA00023180"/>
    </source>
</evidence>
<keyword evidence="8" id="KW-1185">Reference proteome</keyword>